<gene>
    <name evidence="1" type="ORF">MtrunA17_Chr7g0239411</name>
</gene>
<comment type="caution">
    <text evidence="1">The sequence shown here is derived from an EMBL/GenBank/DDBJ whole genome shotgun (WGS) entry which is preliminary data.</text>
</comment>
<name>A0A396H133_MEDTR</name>
<proteinExistence type="predicted"/>
<reference evidence="2" key="1">
    <citation type="journal article" date="2018" name="Nat. Plants">
        <title>Whole-genome landscape of Medicago truncatula symbiotic genes.</title>
        <authorList>
            <person name="Pecrix Y."/>
            <person name="Staton S.E."/>
            <person name="Sallet E."/>
            <person name="Lelandais-Briere C."/>
            <person name="Moreau S."/>
            <person name="Carrere S."/>
            <person name="Blein T."/>
            <person name="Jardinaud M.F."/>
            <person name="Latrasse D."/>
            <person name="Zouine M."/>
            <person name="Zahm M."/>
            <person name="Kreplak J."/>
            <person name="Mayjonade B."/>
            <person name="Satge C."/>
            <person name="Perez M."/>
            <person name="Cauet S."/>
            <person name="Marande W."/>
            <person name="Chantry-Darmon C."/>
            <person name="Lopez-Roques C."/>
            <person name="Bouchez O."/>
            <person name="Berard A."/>
            <person name="Debelle F."/>
            <person name="Munos S."/>
            <person name="Bendahmane A."/>
            <person name="Berges H."/>
            <person name="Niebel A."/>
            <person name="Buitink J."/>
            <person name="Frugier F."/>
            <person name="Benhamed M."/>
            <person name="Crespi M."/>
            <person name="Gouzy J."/>
            <person name="Gamas P."/>
        </authorList>
    </citation>
    <scope>NUCLEOTIDE SEQUENCE [LARGE SCALE GENOMIC DNA]</scope>
    <source>
        <strain evidence="2">cv. Jemalong A17</strain>
    </source>
</reference>
<dbReference type="Proteomes" id="UP000265566">
    <property type="component" value="Chromosome 7"/>
</dbReference>
<sequence>MQVVEEKATKNKVFKITIGNINDSFTFFDITVLEGRSRTQ</sequence>
<dbReference type="Gramene" id="rna40625">
    <property type="protein sequence ID" value="RHN46181.1"/>
    <property type="gene ID" value="gene40625"/>
</dbReference>
<evidence type="ECO:0000313" key="2">
    <source>
        <dbReference type="Proteomes" id="UP000265566"/>
    </source>
</evidence>
<accession>A0A396H133</accession>
<organism evidence="1 2">
    <name type="scientific">Medicago truncatula</name>
    <name type="common">Barrel medic</name>
    <name type="synonym">Medicago tribuloides</name>
    <dbReference type="NCBI Taxonomy" id="3880"/>
    <lineage>
        <taxon>Eukaryota</taxon>
        <taxon>Viridiplantae</taxon>
        <taxon>Streptophyta</taxon>
        <taxon>Embryophyta</taxon>
        <taxon>Tracheophyta</taxon>
        <taxon>Spermatophyta</taxon>
        <taxon>Magnoliopsida</taxon>
        <taxon>eudicotyledons</taxon>
        <taxon>Gunneridae</taxon>
        <taxon>Pentapetalae</taxon>
        <taxon>rosids</taxon>
        <taxon>fabids</taxon>
        <taxon>Fabales</taxon>
        <taxon>Fabaceae</taxon>
        <taxon>Papilionoideae</taxon>
        <taxon>50 kb inversion clade</taxon>
        <taxon>NPAAA clade</taxon>
        <taxon>Hologalegina</taxon>
        <taxon>IRL clade</taxon>
        <taxon>Trifolieae</taxon>
        <taxon>Medicago</taxon>
    </lineage>
</organism>
<protein>
    <submittedName>
        <fullName evidence="1">Uncharacterized protein</fullName>
    </submittedName>
</protein>
<dbReference type="AlphaFoldDB" id="A0A396H133"/>
<dbReference type="EMBL" id="PSQE01000007">
    <property type="protein sequence ID" value="RHN46181.1"/>
    <property type="molecule type" value="Genomic_DNA"/>
</dbReference>
<evidence type="ECO:0000313" key="1">
    <source>
        <dbReference type="EMBL" id="RHN46181.1"/>
    </source>
</evidence>